<evidence type="ECO:0000313" key="3">
    <source>
        <dbReference type="EMBL" id="CAF1170060.1"/>
    </source>
</evidence>
<feature type="compositionally biased region" description="Basic residues" evidence="1">
    <location>
        <begin position="66"/>
        <end position="87"/>
    </location>
</feature>
<comment type="caution">
    <text evidence="2">The sequence shown here is derived from an EMBL/GenBank/DDBJ whole genome shotgun (WGS) entry which is preliminary data.</text>
</comment>
<feature type="region of interest" description="Disordered" evidence="1">
    <location>
        <begin position="508"/>
        <end position="528"/>
    </location>
</feature>
<feature type="compositionally biased region" description="Low complexity" evidence="1">
    <location>
        <begin position="361"/>
        <end position="370"/>
    </location>
</feature>
<dbReference type="OrthoDB" id="10064404at2759"/>
<evidence type="ECO:0000313" key="4">
    <source>
        <dbReference type="Proteomes" id="UP000663832"/>
    </source>
</evidence>
<feature type="compositionally biased region" description="Polar residues" evidence="1">
    <location>
        <begin position="508"/>
        <end position="526"/>
    </location>
</feature>
<feature type="compositionally biased region" description="Polar residues" evidence="1">
    <location>
        <begin position="371"/>
        <end position="400"/>
    </location>
</feature>
<organism evidence="2 4">
    <name type="scientific">Adineta steineri</name>
    <dbReference type="NCBI Taxonomy" id="433720"/>
    <lineage>
        <taxon>Eukaryota</taxon>
        <taxon>Metazoa</taxon>
        <taxon>Spiralia</taxon>
        <taxon>Gnathifera</taxon>
        <taxon>Rotifera</taxon>
        <taxon>Eurotatoria</taxon>
        <taxon>Bdelloidea</taxon>
        <taxon>Adinetida</taxon>
        <taxon>Adinetidae</taxon>
        <taxon>Adineta</taxon>
    </lineage>
</organism>
<dbReference type="Proteomes" id="UP000663877">
    <property type="component" value="Unassembled WGS sequence"/>
</dbReference>
<feature type="compositionally biased region" description="Basic residues" evidence="1">
    <location>
        <begin position="96"/>
        <end position="110"/>
    </location>
</feature>
<dbReference type="AlphaFoldDB" id="A0A814EI29"/>
<feature type="region of interest" description="Disordered" evidence="1">
    <location>
        <begin position="317"/>
        <end position="492"/>
    </location>
</feature>
<dbReference type="EMBL" id="CAJNOI010000189">
    <property type="protein sequence ID" value="CAF1170060.1"/>
    <property type="molecule type" value="Genomic_DNA"/>
</dbReference>
<gene>
    <name evidence="3" type="ORF">BJG266_LOCUS25144</name>
    <name evidence="2" type="ORF">QVE165_LOCUS13267</name>
</gene>
<evidence type="ECO:0000313" key="2">
    <source>
        <dbReference type="EMBL" id="CAF0969650.1"/>
    </source>
</evidence>
<feature type="region of interest" description="Disordered" evidence="1">
    <location>
        <begin position="1"/>
        <end position="110"/>
    </location>
</feature>
<protein>
    <submittedName>
        <fullName evidence="2">Uncharacterized protein</fullName>
    </submittedName>
</protein>
<feature type="compositionally biased region" description="Polar residues" evidence="1">
    <location>
        <begin position="317"/>
        <end position="360"/>
    </location>
</feature>
<feature type="compositionally biased region" description="Low complexity" evidence="1">
    <location>
        <begin position="31"/>
        <end position="51"/>
    </location>
</feature>
<dbReference type="Proteomes" id="UP000663832">
    <property type="component" value="Unassembled WGS sequence"/>
</dbReference>
<feature type="compositionally biased region" description="Polar residues" evidence="1">
    <location>
        <begin position="460"/>
        <end position="476"/>
    </location>
</feature>
<keyword evidence="4" id="KW-1185">Reference proteome</keyword>
<reference evidence="2" key="1">
    <citation type="submission" date="2021-02" db="EMBL/GenBank/DDBJ databases">
        <authorList>
            <person name="Nowell W R."/>
        </authorList>
    </citation>
    <scope>NUCLEOTIDE SEQUENCE</scope>
</reference>
<evidence type="ECO:0000256" key="1">
    <source>
        <dbReference type="SAM" id="MobiDB-lite"/>
    </source>
</evidence>
<sequence>MLSARINPDNSDNEGGSTMPGDYEQLPRVGARVPPTSSTASPSRPAAPQASRPRRRSPIVPPRNAPPRRRPPRPQHSPVRVRQRRQRSLTPDVVIHRRGRHHSSPGRHRVFRIPLDNRPTLGLRGPPKRILELERVRCRRRRRRRSPCYELDYDEPPQAQLQPNVVIANPISNPCLPPVQPSFMAMNGNPSASAGLFANLTAEMIENLPKQTVHLPAIHLPGSQANAETELHTVLFPAEIINPVDGTLSIIQANSMPNGGQTVNAQSPPVLIPAQPQSIIAPSNGTPLGTYLSTASGPFMQQVQDLLQRITLSQPQSTLPTANANGIQRPISSVNPSANQSSLPIIPQSNQANNRFPNPQSISRINSNNIGSYPSANIRPTNTSNIGAFNSTPSVPSNPRNIRPPFRPSNMATFEPSNGTPNNPRNPTPYRPANLSTFQPTRGAPSSSSDIGPYRPANITAVNSTRNRSVGSTTLPPSAPYGTTPYTSSLSLGSPGALNSFHSRIDNNSTNVSNLSPTQTPYQSDNPAPRSILRNGQSNAQINTTYTHLNSPNVSSSRGIVRKATTFA</sequence>
<dbReference type="EMBL" id="CAJNOM010000068">
    <property type="protein sequence ID" value="CAF0969650.1"/>
    <property type="molecule type" value="Genomic_DNA"/>
</dbReference>
<proteinExistence type="predicted"/>
<feature type="compositionally biased region" description="Polar residues" evidence="1">
    <location>
        <begin position="435"/>
        <end position="450"/>
    </location>
</feature>
<name>A0A814EI29_9BILA</name>
<accession>A0A814EI29</accession>